<dbReference type="PROSITE" id="PS00198">
    <property type="entry name" value="4FE4S_FER_1"/>
    <property type="match status" value="1"/>
</dbReference>
<evidence type="ECO:0000256" key="1">
    <source>
        <dbReference type="SAM" id="MobiDB-lite"/>
    </source>
</evidence>
<dbReference type="InterPro" id="IPR013283">
    <property type="entry name" value="RLI1"/>
</dbReference>
<dbReference type="Gene3D" id="3.30.70.20">
    <property type="match status" value="1"/>
</dbReference>
<dbReference type="Pfam" id="PF14697">
    <property type="entry name" value="Fer4_21"/>
    <property type="match status" value="1"/>
</dbReference>
<keyword evidence="2" id="KW-0812">Transmembrane</keyword>
<accession>A0A644W7F1</accession>
<dbReference type="SUPFAM" id="SSF54862">
    <property type="entry name" value="4Fe-4S ferredoxins"/>
    <property type="match status" value="1"/>
</dbReference>
<feature type="region of interest" description="Disordered" evidence="1">
    <location>
        <begin position="98"/>
        <end position="119"/>
    </location>
</feature>
<keyword evidence="2" id="KW-1133">Transmembrane helix</keyword>
<evidence type="ECO:0000259" key="3">
    <source>
        <dbReference type="PROSITE" id="PS51379"/>
    </source>
</evidence>
<evidence type="ECO:0000313" key="4">
    <source>
        <dbReference type="EMBL" id="MPL99497.1"/>
    </source>
</evidence>
<reference evidence="4" key="1">
    <citation type="submission" date="2019-08" db="EMBL/GenBank/DDBJ databases">
        <authorList>
            <person name="Kucharzyk K."/>
            <person name="Murdoch R.W."/>
            <person name="Higgins S."/>
            <person name="Loffler F."/>
        </authorList>
    </citation>
    <scope>NUCLEOTIDE SEQUENCE</scope>
</reference>
<comment type="caution">
    <text evidence="4">The sequence shown here is derived from an EMBL/GenBank/DDBJ whole genome shotgun (WGS) entry which is preliminary data.</text>
</comment>
<name>A0A644W7F1_9ZZZZ</name>
<dbReference type="InterPro" id="IPR017896">
    <property type="entry name" value="4Fe4S_Fe-S-bd"/>
</dbReference>
<gene>
    <name evidence="4" type="primary">rsxB_44</name>
    <name evidence="4" type="ORF">SDC9_45715</name>
</gene>
<feature type="transmembrane region" description="Helical" evidence="2">
    <location>
        <begin position="202"/>
        <end position="226"/>
    </location>
</feature>
<organism evidence="4">
    <name type="scientific">bioreactor metagenome</name>
    <dbReference type="NCBI Taxonomy" id="1076179"/>
    <lineage>
        <taxon>unclassified sequences</taxon>
        <taxon>metagenomes</taxon>
        <taxon>ecological metagenomes</taxon>
    </lineage>
</organism>
<dbReference type="PRINTS" id="PR01868">
    <property type="entry name" value="ABCEFAMILY"/>
</dbReference>
<evidence type="ECO:0000256" key="2">
    <source>
        <dbReference type="SAM" id="Phobius"/>
    </source>
</evidence>
<feature type="transmembrane region" description="Helical" evidence="2">
    <location>
        <begin position="167"/>
        <end position="190"/>
    </location>
</feature>
<proteinExistence type="predicted"/>
<feature type="compositionally biased region" description="Basic and acidic residues" evidence="1">
    <location>
        <begin position="106"/>
        <end position="116"/>
    </location>
</feature>
<dbReference type="InterPro" id="IPR043941">
    <property type="entry name" value="EMC6-arch"/>
</dbReference>
<feature type="transmembrane region" description="Helical" evidence="2">
    <location>
        <begin position="126"/>
        <end position="147"/>
    </location>
</feature>
<keyword evidence="2" id="KW-0472">Membrane</keyword>
<dbReference type="InterPro" id="IPR017900">
    <property type="entry name" value="4Fe4S_Fe_S_CS"/>
</dbReference>
<sequence>MQVAYIKKEKCNTAMCNRCVKFCPASRKDQPVIFIGRNKKATVVEELCNGCGKCVKICPEKAIEMVTRPDRKPLDAEIDEKLESMEKTEEITAAADETVKQTAPPKRKETPEEKIANKKSRHAERVVRTAISCGLGMAAGIVSFYLAGTPNPITGSMIEAGLAGVQTTPLVGVLVLLVAIVIQKSLFMILKIDTAKLGKKDWFYQAFMTFATWYLSWTLMLSTSLLSA</sequence>
<dbReference type="Pfam" id="PF19094">
    <property type="entry name" value="EMC6_arch"/>
    <property type="match status" value="1"/>
</dbReference>
<protein>
    <submittedName>
        <fullName evidence="4">Electron transport complex subunit RsxB</fullName>
    </submittedName>
</protein>
<feature type="domain" description="4Fe-4S ferredoxin-type" evidence="3">
    <location>
        <begin position="39"/>
        <end position="68"/>
    </location>
</feature>
<dbReference type="AlphaFoldDB" id="A0A644W7F1"/>
<dbReference type="EMBL" id="VSSQ01000670">
    <property type="protein sequence ID" value="MPL99497.1"/>
    <property type="molecule type" value="Genomic_DNA"/>
</dbReference>
<dbReference type="PROSITE" id="PS51379">
    <property type="entry name" value="4FE4S_FER_2"/>
    <property type="match status" value="1"/>
</dbReference>